<dbReference type="InterPro" id="IPR004150">
    <property type="entry name" value="NAD_DNA_ligase_OB"/>
</dbReference>
<dbReference type="Pfam" id="PF00533">
    <property type="entry name" value="BRCT"/>
    <property type="match status" value="1"/>
</dbReference>
<dbReference type="Gene3D" id="3.30.470.30">
    <property type="entry name" value="DNA ligase/mRNA capping enzyme"/>
    <property type="match status" value="1"/>
</dbReference>
<dbReference type="GO" id="GO:0046872">
    <property type="term" value="F:metal ion binding"/>
    <property type="evidence" value="ECO:0007669"/>
    <property type="project" value="UniProtKB-KW"/>
</dbReference>
<dbReference type="InterPro" id="IPR001679">
    <property type="entry name" value="DNA_ligase"/>
</dbReference>
<feature type="binding site" evidence="12">
    <location>
        <position position="411"/>
    </location>
    <ligand>
        <name>Zn(2+)</name>
        <dbReference type="ChEBI" id="CHEBI:29105"/>
    </ligand>
</feature>
<dbReference type="RefSeq" id="WP_165642505.1">
    <property type="nucleotide sequence ID" value="NZ_JAAITT010000023.1"/>
</dbReference>
<evidence type="ECO:0000256" key="8">
    <source>
        <dbReference type="ARBA" id="ARBA00023027"/>
    </source>
</evidence>
<comment type="function">
    <text evidence="1 12">DNA ligase that catalyzes the formation of phosphodiester linkages between 5'-phosphoryl and 3'-hydroxyl groups in double-stranded DNA using NAD as a coenzyme and as the energy source for the reaction. It is essential for DNA replication and repair of damaged DNA.</text>
</comment>
<feature type="domain" description="BRCT" evidence="13">
    <location>
        <begin position="571"/>
        <end position="650"/>
    </location>
</feature>
<gene>
    <name evidence="12 14" type="primary">ligA</name>
    <name evidence="15" type="ORF">G5B36_16265</name>
    <name evidence="14" type="ORF">L0N08_27275</name>
</gene>
<dbReference type="InterPro" id="IPR013840">
    <property type="entry name" value="DNAligase_N"/>
</dbReference>
<evidence type="ECO:0000256" key="12">
    <source>
        <dbReference type="HAMAP-Rule" id="MF_01588"/>
    </source>
</evidence>
<reference evidence="15 16" key="1">
    <citation type="journal article" date="2020" name="Cell Host Microbe">
        <title>Functional and Genomic Variation between Human-Derived Isolates of Lachnospiraceae Reveals Inter- and Intra-Species Diversity.</title>
        <authorList>
            <person name="Sorbara M.T."/>
            <person name="Littmann E.R."/>
            <person name="Fontana E."/>
            <person name="Moody T.U."/>
            <person name="Kohout C.E."/>
            <person name="Gjonbalaj M."/>
            <person name="Eaton V."/>
            <person name="Seok R."/>
            <person name="Leiner I.M."/>
            <person name="Pamer E.G."/>
        </authorList>
    </citation>
    <scope>NUCLEOTIDE SEQUENCE [LARGE SCALE GENOMIC DNA]</scope>
    <source>
        <strain evidence="15 16">MSK.1.17</strain>
    </source>
</reference>
<evidence type="ECO:0000313" key="14">
    <source>
        <dbReference type="EMBL" id="MCG4749120.1"/>
    </source>
</evidence>
<comment type="caution">
    <text evidence="14">The sequence shown here is derived from an EMBL/GenBank/DDBJ whole genome shotgun (WGS) entry which is preliminary data.</text>
</comment>
<reference evidence="15" key="2">
    <citation type="submission" date="2020-02" db="EMBL/GenBank/DDBJ databases">
        <authorList>
            <person name="Littmann E."/>
            <person name="Sorbara M."/>
        </authorList>
    </citation>
    <scope>NUCLEOTIDE SEQUENCE</scope>
    <source>
        <strain evidence="15">MSK.1.17</strain>
    </source>
</reference>
<dbReference type="GO" id="GO:0006260">
    <property type="term" value="P:DNA replication"/>
    <property type="evidence" value="ECO:0007669"/>
    <property type="project" value="UniProtKB-KW"/>
</dbReference>
<comment type="cofactor">
    <cofactor evidence="12">
        <name>Mg(2+)</name>
        <dbReference type="ChEBI" id="CHEBI:18420"/>
    </cofactor>
    <cofactor evidence="12">
        <name>Mn(2+)</name>
        <dbReference type="ChEBI" id="CHEBI:29035"/>
    </cofactor>
</comment>
<dbReference type="InterPro" id="IPR003583">
    <property type="entry name" value="Hlx-hairpin-Hlx_DNA-bd_motif"/>
</dbReference>
<dbReference type="SMART" id="SM00532">
    <property type="entry name" value="LIGANc"/>
    <property type="match status" value="1"/>
</dbReference>
<evidence type="ECO:0000256" key="6">
    <source>
        <dbReference type="ARBA" id="ARBA00022833"/>
    </source>
</evidence>
<dbReference type="NCBIfam" id="TIGR00575">
    <property type="entry name" value="dnlj"/>
    <property type="match status" value="1"/>
</dbReference>
<dbReference type="GO" id="GO:0003677">
    <property type="term" value="F:DNA binding"/>
    <property type="evidence" value="ECO:0007669"/>
    <property type="project" value="InterPro"/>
</dbReference>
<evidence type="ECO:0000256" key="11">
    <source>
        <dbReference type="ARBA" id="ARBA00034005"/>
    </source>
</evidence>
<keyword evidence="5 12" id="KW-0227">DNA damage</keyword>
<keyword evidence="3 12" id="KW-0235">DNA replication</keyword>
<proteinExistence type="inferred from homology"/>
<dbReference type="SUPFAM" id="SSF52113">
    <property type="entry name" value="BRCT domain"/>
    <property type="match status" value="1"/>
</dbReference>
<dbReference type="AlphaFoldDB" id="A0AAW5BY84"/>
<evidence type="ECO:0000256" key="1">
    <source>
        <dbReference type="ARBA" id="ARBA00004067"/>
    </source>
</evidence>
<dbReference type="EMBL" id="JAAITT010000023">
    <property type="protein sequence ID" value="NSJ50243.1"/>
    <property type="molecule type" value="Genomic_DNA"/>
</dbReference>
<accession>A0AAW5BY84</accession>
<dbReference type="HAMAP" id="MF_01588">
    <property type="entry name" value="DNA_ligase_A"/>
    <property type="match status" value="1"/>
</dbReference>
<dbReference type="Pfam" id="PF03120">
    <property type="entry name" value="OB_DNA_ligase"/>
    <property type="match status" value="1"/>
</dbReference>
<dbReference type="InterPro" id="IPR013839">
    <property type="entry name" value="DNAligase_adenylation"/>
</dbReference>
<keyword evidence="9 12" id="KW-0234">DNA repair</keyword>
<reference evidence="14" key="3">
    <citation type="submission" date="2022-01" db="EMBL/GenBank/DDBJ databases">
        <title>Collection of gut derived symbiotic bacterial strains cultured from healthy donors.</title>
        <authorList>
            <person name="Lin H."/>
            <person name="Kohout C."/>
            <person name="Waligurski E."/>
            <person name="Pamer E.G."/>
        </authorList>
    </citation>
    <scope>NUCLEOTIDE SEQUENCE</scope>
    <source>
        <strain evidence="14">DFI.6.55</strain>
    </source>
</reference>
<evidence type="ECO:0000256" key="9">
    <source>
        <dbReference type="ARBA" id="ARBA00023204"/>
    </source>
</evidence>
<evidence type="ECO:0000313" key="17">
    <source>
        <dbReference type="Proteomes" id="UP001299608"/>
    </source>
</evidence>
<feature type="binding site" evidence="12">
    <location>
        <position position="406"/>
    </location>
    <ligand>
        <name>Zn(2+)</name>
        <dbReference type="ChEBI" id="CHEBI:29105"/>
    </ligand>
</feature>
<dbReference type="InterPro" id="IPR010994">
    <property type="entry name" value="RuvA_2-like"/>
</dbReference>
<dbReference type="SUPFAM" id="SSF56091">
    <property type="entry name" value="DNA ligase/mRNA capping enzyme, catalytic domain"/>
    <property type="match status" value="1"/>
</dbReference>
<evidence type="ECO:0000256" key="7">
    <source>
        <dbReference type="ARBA" id="ARBA00022842"/>
    </source>
</evidence>
<dbReference type="EC" id="6.5.1.2" evidence="12"/>
<keyword evidence="6 12" id="KW-0862">Zinc</keyword>
<dbReference type="InterPro" id="IPR001357">
    <property type="entry name" value="BRCT_dom"/>
</dbReference>
<dbReference type="SMART" id="SM00292">
    <property type="entry name" value="BRCT"/>
    <property type="match status" value="1"/>
</dbReference>
<dbReference type="Gene3D" id="2.40.50.140">
    <property type="entry name" value="Nucleic acid-binding proteins"/>
    <property type="match status" value="1"/>
</dbReference>
<feature type="binding site" evidence="12">
    <location>
        <position position="125"/>
    </location>
    <ligand>
        <name>NAD(+)</name>
        <dbReference type="ChEBI" id="CHEBI:57540"/>
    </ligand>
</feature>
<dbReference type="PROSITE" id="PS50172">
    <property type="entry name" value="BRCT"/>
    <property type="match status" value="1"/>
</dbReference>
<dbReference type="NCBIfam" id="NF005932">
    <property type="entry name" value="PRK07956.1"/>
    <property type="match status" value="1"/>
</dbReference>
<evidence type="ECO:0000313" key="15">
    <source>
        <dbReference type="EMBL" id="NSJ50243.1"/>
    </source>
</evidence>
<dbReference type="SUPFAM" id="SSF47781">
    <property type="entry name" value="RuvA domain 2-like"/>
    <property type="match status" value="1"/>
</dbReference>
<keyword evidence="16" id="KW-1185">Reference proteome</keyword>
<feature type="binding site" evidence="12">
    <location>
        <position position="389"/>
    </location>
    <ligand>
        <name>Zn(2+)</name>
        <dbReference type="ChEBI" id="CHEBI:29105"/>
    </ligand>
</feature>
<keyword evidence="8 12" id="KW-0520">NAD</keyword>
<feature type="binding site" evidence="12">
    <location>
        <begin position="80"/>
        <end position="81"/>
    </location>
    <ligand>
        <name>NAD(+)</name>
        <dbReference type="ChEBI" id="CHEBI:57540"/>
    </ligand>
</feature>
<dbReference type="Pfam" id="PF12826">
    <property type="entry name" value="HHH_2"/>
    <property type="match status" value="1"/>
</dbReference>
<feature type="binding site" evidence="12">
    <location>
        <position position="159"/>
    </location>
    <ligand>
        <name>NAD(+)</name>
        <dbReference type="ChEBI" id="CHEBI:57540"/>
    </ligand>
</feature>
<dbReference type="PIRSF" id="PIRSF001604">
    <property type="entry name" value="LigA"/>
    <property type="match status" value="1"/>
</dbReference>
<organism evidence="14 17">
    <name type="scientific">Enterocloster aldenensis</name>
    <dbReference type="NCBI Taxonomy" id="358742"/>
    <lineage>
        <taxon>Bacteria</taxon>
        <taxon>Bacillati</taxon>
        <taxon>Bacillota</taxon>
        <taxon>Clostridia</taxon>
        <taxon>Lachnospirales</taxon>
        <taxon>Lachnospiraceae</taxon>
        <taxon>Enterocloster</taxon>
    </lineage>
</organism>
<dbReference type="CDD" id="cd17748">
    <property type="entry name" value="BRCT_DNA_ligase_like"/>
    <property type="match status" value="1"/>
</dbReference>
<evidence type="ECO:0000313" key="16">
    <source>
        <dbReference type="Proteomes" id="UP000669239"/>
    </source>
</evidence>
<feature type="binding site" evidence="12">
    <location>
        <position position="297"/>
    </location>
    <ligand>
        <name>NAD(+)</name>
        <dbReference type="ChEBI" id="CHEBI:57540"/>
    </ligand>
</feature>
<dbReference type="Proteomes" id="UP001299608">
    <property type="component" value="Unassembled WGS sequence"/>
</dbReference>
<keyword evidence="7 12" id="KW-0460">Magnesium</keyword>
<keyword evidence="4 12" id="KW-0479">Metal-binding</keyword>
<dbReference type="Pfam" id="PF01653">
    <property type="entry name" value="DNA_ligase_aden"/>
    <property type="match status" value="1"/>
</dbReference>
<dbReference type="SUPFAM" id="SSF50249">
    <property type="entry name" value="Nucleic acid-binding proteins"/>
    <property type="match status" value="1"/>
</dbReference>
<dbReference type="InterPro" id="IPR012340">
    <property type="entry name" value="NA-bd_OB-fold"/>
</dbReference>
<dbReference type="InterPro" id="IPR041663">
    <property type="entry name" value="DisA/LigA_HHH"/>
</dbReference>
<dbReference type="Gene3D" id="3.40.50.10190">
    <property type="entry name" value="BRCT domain"/>
    <property type="match status" value="1"/>
</dbReference>
<protein>
    <recommendedName>
        <fullName evidence="12">DNA ligase</fullName>
        <ecNumber evidence="12">6.5.1.2</ecNumber>
    </recommendedName>
    <alternativeName>
        <fullName evidence="12">Polydeoxyribonucleotide synthase [NAD(+)]</fullName>
    </alternativeName>
</protein>
<comment type="similarity">
    <text evidence="12">Belongs to the NAD-dependent DNA ligase family. LigA subfamily.</text>
</comment>
<comment type="catalytic activity">
    <reaction evidence="11 12">
        <text>NAD(+) + (deoxyribonucleotide)n-3'-hydroxyl + 5'-phospho-(deoxyribonucleotide)m = (deoxyribonucleotide)n+m + AMP + beta-nicotinamide D-nucleotide.</text>
        <dbReference type="EC" id="6.5.1.2"/>
    </reaction>
</comment>
<sequence length="650" mass="72363">MEDRIQRMKELVSTLRQAGKAYYQESREIMSNFEYDRLYDELCSLEKETGTIMSGSPTQKVGYEVLSELPKETHESPMLSLDKTKSVEDLQSWLGDQKGLLSWKMDGLTIVLTYEGGGLTKAVTRGNGEIGEVITPNARVFSNIPLNISYQGQLILRGEAVITYSDFKRINEEIEDVDARYKNPRNLCSGSVRQLNSQITAERNVHFEAFALVRAAGVDFGNSRKRQFEWLREQGFEVVDFKEVTAENLPEAVNGFAEAVESNDVPSDGLVLTFDDIEYGESLGRTAKFPRNSIAFKWQDEIRETRLDYIEWSASRTGLINPVAVFDPVELEGTTVSRASVHNLSIMEALDLGQGDTITVYKANMIIPQIADNLTRSGVRDIPKECPVCGGATQIKQINDVKSLYCTNPDCQAKKIKSFTLFVSRDALNIDGLSEATLEKFIGAGFIHEYADIFHLEEHKDAIVEMEGLGQKSYDNLIASIKTAGNTTLPRMVYGLGIAGIGLANAKMLCREFKFDFEKMRHAQADELVAVDGIGGVLAQAWMDYFASEKNNLAVDHLLQELTIEEEQAEASDARFEGITFVITGSVEHFANRKELQEVIEGKGGRVTGSVTAKTTYLINNDTASNSSKNKKAKDLGVPIISEEEFLRML</sequence>
<comment type="caution">
    <text evidence="12">Lacks conserved residue(s) required for the propagation of feature annotation.</text>
</comment>
<evidence type="ECO:0000256" key="5">
    <source>
        <dbReference type="ARBA" id="ARBA00022763"/>
    </source>
</evidence>
<dbReference type="EMBL" id="JAKNGE010000052">
    <property type="protein sequence ID" value="MCG4749120.1"/>
    <property type="molecule type" value="Genomic_DNA"/>
</dbReference>
<dbReference type="SMART" id="SM00278">
    <property type="entry name" value="HhH1"/>
    <property type="match status" value="3"/>
</dbReference>
<evidence type="ECO:0000256" key="3">
    <source>
        <dbReference type="ARBA" id="ARBA00022705"/>
    </source>
</evidence>
<dbReference type="Gene3D" id="1.10.287.610">
    <property type="entry name" value="Helix hairpin bin"/>
    <property type="match status" value="1"/>
</dbReference>
<evidence type="ECO:0000259" key="13">
    <source>
        <dbReference type="PROSITE" id="PS50172"/>
    </source>
</evidence>
<feature type="active site" description="N6-AMP-lysine intermediate" evidence="12">
    <location>
        <position position="104"/>
    </location>
</feature>
<evidence type="ECO:0000256" key="4">
    <source>
        <dbReference type="ARBA" id="ARBA00022723"/>
    </source>
</evidence>
<dbReference type="GO" id="GO:0003911">
    <property type="term" value="F:DNA ligase (NAD+) activity"/>
    <property type="evidence" value="ECO:0007669"/>
    <property type="project" value="UniProtKB-UniRule"/>
</dbReference>
<keyword evidence="2 12" id="KW-0436">Ligase</keyword>
<evidence type="ECO:0000256" key="2">
    <source>
        <dbReference type="ARBA" id="ARBA00022598"/>
    </source>
</evidence>
<dbReference type="Gene3D" id="1.10.150.20">
    <property type="entry name" value="5' to 3' exonuclease, C-terminal subdomain"/>
    <property type="match status" value="2"/>
</dbReference>
<evidence type="ECO:0000256" key="10">
    <source>
        <dbReference type="ARBA" id="ARBA00023211"/>
    </source>
</evidence>
<name>A0AAW5BY84_9FIRM</name>
<dbReference type="GO" id="GO:0006281">
    <property type="term" value="P:DNA repair"/>
    <property type="evidence" value="ECO:0007669"/>
    <property type="project" value="UniProtKB-KW"/>
</dbReference>
<dbReference type="InterPro" id="IPR036420">
    <property type="entry name" value="BRCT_dom_sf"/>
</dbReference>
<dbReference type="Proteomes" id="UP000669239">
    <property type="component" value="Unassembled WGS sequence"/>
</dbReference>
<feature type="binding site" evidence="12">
    <location>
        <position position="386"/>
    </location>
    <ligand>
        <name>Zn(2+)</name>
        <dbReference type="ChEBI" id="CHEBI:29105"/>
    </ligand>
</feature>
<keyword evidence="10 12" id="KW-0464">Manganese</keyword>